<protein>
    <submittedName>
        <fullName evidence="1">Uncharacterized protein</fullName>
    </submittedName>
</protein>
<organism evidence="1 2">
    <name type="scientific">Acinetobacter piscicola</name>
    <dbReference type="NCBI Taxonomy" id="2006115"/>
    <lineage>
        <taxon>Bacteria</taxon>
        <taxon>Pseudomonadati</taxon>
        <taxon>Pseudomonadota</taxon>
        <taxon>Gammaproteobacteria</taxon>
        <taxon>Moraxellales</taxon>
        <taxon>Moraxellaceae</taxon>
        <taxon>Acinetobacter</taxon>
    </lineage>
</organism>
<accession>A0A7S7AI71</accession>
<proteinExistence type="predicted"/>
<dbReference type="Proteomes" id="UP000593966">
    <property type="component" value="Chromosome"/>
</dbReference>
<gene>
    <name evidence="1" type="ORF">G0028_12765</name>
</gene>
<dbReference type="EMBL" id="CP048659">
    <property type="protein sequence ID" value="QOW46699.1"/>
    <property type="molecule type" value="Genomic_DNA"/>
</dbReference>
<keyword evidence="2" id="KW-1185">Reference proteome</keyword>
<name>A0A7S7AI71_9GAMM</name>
<dbReference type="RefSeq" id="WP_180046176.1">
    <property type="nucleotide sequence ID" value="NZ_CP048659.1"/>
</dbReference>
<sequence>MQQSHADLKAMRNGEELIIDNEFIKVNDRIYSTKGDGKLKFKPISGPGINRNEYAAFKILKINKGDLDKAMLQLKMQFKQNPEAAKKAIEVYKEIFK</sequence>
<evidence type="ECO:0000313" key="1">
    <source>
        <dbReference type="EMBL" id="QOW46699.1"/>
    </source>
</evidence>
<reference evidence="1 2" key="1">
    <citation type="submission" date="2020-02" db="EMBL/GenBank/DDBJ databases">
        <title>Tigecycline-resistant Acinetobacter species from pigs and migratory birds.</title>
        <authorList>
            <person name="Chen C."/>
            <person name="Sun J."/>
            <person name="Liao X.-P."/>
            <person name="Liu Y.-H."/>
        </authorList>
    </citation>
    <scope>NUCLEOTIDE SEQUENCE [LARGE SCALE GENOMIC DNA]</scope>
    <source>
        <strain evidence="1 2">YH12207_T</strain>
    </source>
</reference>
<evidence type="ECO:0000313" key="2">
    <source>
        <dbReference type="Proteomes" id="UP000593966"/>
    </source>
</evidence>
<dbReference type="AlphaFoldDB" id="A0A7S7AI71"/>